<accession>W0T9D2</accession>
<feature type="compositionally biased region" description="Basic and acidic residues" evidence="1">
    <location>
        <begin position="228"/>
        <end position="250"/>
    </location>
</feature>
<evidence type="ECO:0000313" key="2">
    <source>
        <dbReference type="EMBL" id="BAO39663.1"/>
    </source>
</evidence>
<feature type="compositionally biased region" description="Low complexity" evidence="1">
    <location>
        <begin position="180"/>
        <end position="192"/>
    </location>
</feature>
<protein>
    <submittedName>
        <fullName evidence="2">Dentin matrix acidic phosphoprotein 1</fullName>
    </submittedName>
</protein>
<dbReference type="KEGG" id="kmx:KLMA_30368"/>
<feature type="compositionally biased region" description="Basic and acidic residues" evidence="1">
    <location>
        <begin position="1"/>
        <end position="29"/>
    </location>
</feature>
<feature type="compositionally biased region" description="Acidic residues" evidence="1">
    <location>
        <begin position="67"/>
        <end position="83"/>
    </location>
</feature>
<feature type="region of interest" description="Disordered" evidence="1">
    <location>
        <begin position="1"/>
        <end position="366"/>
    </location>
</feature>
<feature type="compositionally biased region" description="Basic and acidic residues" evidence="1">
    <location>
        <begin position="128"/>
        <end position="140"/>
    </location>
</feature>
<sequence length="539" mass="60143">MQEVSTSDKNEASTSDSAKKHTEVTEHDLSQPSDTSEQKLKNSEEEEAVEKGNESESATEPEKEEHLEEEEEEEEEEGEEEEEVEKKDDEMEKENFDTQQEDIEVMDSKESSPVNTPVNTLPENSEVPEVKHIKEEHIEEVPVSELDVTNDHIEEAPITDRTDQEALSSETEVETKQDSSKSMSPDSDSNSKTLGSSTPQDEKHNYDEDDVSLTSIQPKEQDAIPLDLGKESKLPIELENEEHSDVEEHIPVSINNSGATEVTEIGESDVEDTTMEERAEDTKLNSSAVQDVLKEDPSSLPNNSDGNKHTEKLAEDEEKDDDTKEASTDNIDGQEEAQTEIDSVASNTLDKSDNIESADVDPNLVRSDDASIHYNEESATKGSVEHSEDVEVLEEKISQKDLPTDEIEGGKRKSAQDVAEDIDSFLNELKSELENEDLEAHIENAAKNEPVYIFTSLAGGGIHMPRRTNRLATILTANEIEFSYRDCGTDAEARSIWKAHSAGRLLPGVVRGTTLIGNWKEIDDANEEYRLYEMIYNSL</sequence>
<dbReference type="InterPro" id="IPR036249">
    <property type="entry name" value="Thioredoxin-like_sf"/>
</dbReference>
<dbReference type="VEuPathDB" id="FungiDB:KLMA_30368"/>
<dbReference type="GeneID" id="34715644"/>
<dbReference type="Proteomes" id="UP000065495">
    <property type="component" value="Chromosome 3"/>
</dbReference>
<dbReference type="AlphaFoldDB" id="W0T9D2"/>
<feature type="compositionally biased region" description="Basic and acidic residues" evidence="1">
    <location>
        <begin position="84"/>
        <end position="96"/>
    </location>
</feature>
<proteinExistence type="predicted"/>
<reference evidence="2 3" key="1">
    <citation type="journal article" date="2015" name="Biotechnol. Biofuels">
        <title>Genetic basis of the highly efficient yeast Kluyveromyces marxianus: complete genome sequence and transcriptome analyses.</title>
        <authorList>
            <person name="Lertwattanasakul N."/>
            <person name="Kosaka T."/>
            <person name="Hosoyama A."/>
            <person name="Suzuki Y."/>
            <person name="Rodrussamee N."/>
            <person name="Matsutani M."/>
            <person name="Murata M."/>
            <person name="Fujimoto N."/>
            <person name="Suprayogi"/>
            <person name="Tsuchikane K."/>
            <person name="Limtong S."/>
            <person name="Fujita N."/>
            <person name="Yamada M."/>
        </authorList>
    </citation>
    <scope>NUCLEOTIDE SEQUENCE [LARGE SCALE GENOMIC DNA]</scope>
    <source>
        <strain evidence="3">DMKU3-1042 / BCC 29191 / NBRC 104275</strain>
    </source>
</reference>
<dbReference type="EMBL" id="AP012215">
    <property type="protein sequence ID" value="BAO39663.1"/>
    <property type="molecule type" value="Genomic_DNA"/>
</dbReference>
<evidence type="ECO:0000313" key="3">
    <source>
        <dbReference type="Proteomes" id="UP000065495"/>
    </source>
</evidence>
<dbReference type="SUPFAM" id="SSF52833">
    <property type="entry name" value="Thioredoxin-like"/>
    <property type="match status" value="1"/>
</dbReference>
<feature type="compositionally biased region" description="Basic and acidic residues" evidence="1">
    <location>
        <begin position="149"/>
        <end position="164"/>
    </location>
</feature>
<evidence type="ECO:0000256" key="1">
    <source>
        <dbReference type="SAM" id="MobiDB-lite"/>
    </source>
</evidence>
<dbReference type="OrthoDB" id="9932926at2759"/>
<organism evidence="2 3">
    <name type="scientific">Kluyveromyces marxianus (strain DMKU3-1042 / BCC 29191 / NBRC 104275)</name>
    <name type="common">Yeast</name>
    <name type="synonym">Candida kefyr</name>
    <dbReference type="NCBI Taxonomy" id="1003335"/>
    <lineage>
        <taxon>Eukaryota</taxon>
        <taxon>Fungi</taxon>
        <taxon>Dikarya</taxon>
        <taxon>Ascomycota</taxon>
        <taxon>Saccharomycotina</taxon>
        <taxon>Saccharomycetes</taxon>
        <taxon>Saccharomycetales</taxon>
        <taxon>Saccharomycetaceae</taxon>
        <taxon>Kluyveromyces</taxon>
    </lineage>
</organism>
<feature type="compositionally biased region" description="Polar residues" evidence="1">
    <location>
        <begin position="340"/>
        <end position="349"/>
    </location>
</feature>
<gene>
    <name evidence="2" type="ORF">KLMA_30368</name>
</gene>
<dbReference type="Gene3D" id="3.40.30.10">
    <property type="entry name" value="Glutaredoxin"/>
    <property type="match status" value="1"/>
</dbReference>
<feature type="compositionally biased region" description="Polar residues" evidence="1">
    <location>
        <begin position="111"/>
        <end position="123"/>
    </location>
</feature>
<feature type="compositionally biased region" description="Basic and acidic residues" evidence="1">
    <location>
        <begin position="36"/>
        <end position="66"/>
    </location>
</feature>
<dbReference type="RefSeq" id="XP_022675499.1">
    <property type="nucleotide sequence ID" value="XM_022818876.1"/>
</dbReference>
<name>W0T9D2_KLUMD</name>
<feature type="compositionally biased region" description="Acidic residues" evidence="1">
    <location>
        <begin position="264"/>
        <end position="274"/>
    </location>
</feature>